<accession>A0A814MEP1</accession>
<gene>
    <name evidence="2" type="ORF">IZO911_LOCUS21807</name>
</gene>
<organism evidence="2 3">
    <name type="scientific">Adineta steineri</name>
    <dbReference type="NCBI Taxonomy" id="433720"/>
    <lineage>
        <taxon>Eukaryota</taxon>
        <taxon>Metazoa</taxon>
        <taxon>Spiralia</taxon>
        <taxon>Gnathifera</taxon>
        <taxon>Rotifera</taxon>
        <taxon>Eurotatoria</taxon>
        <taxon>Bdelloidea</taxon>
        <taxon>Adinetida</taxon>
        <taxon>Adinetidae</taxon>
        <taxon>Adineta</taxon>
    </lineage>
</organism>
<comment type="caution">
    <text evidence="2">The sequence shown here is derived from an EMBL/GenBank/DDBJ whole genome shotgun (WGS) entry which is preliminary data.</text>
</comment>
<feature type="domain" description="F-box" evidence="1">
    <location>
        <begin position="1"/>
        <end position="58"/>
    </location>
</feature>
<evidence type="ECO:0000313" key="3">
    <source>
        <dbReference type="Proteomes" id="UP000663860"/>
    </source>
</evidence>
<evidence type="ECO:0000313" key="2">
    <source>
        <dbReference type="EMBL" id="CAF1078192.1"/>
    </source>
</evidence>
<name>A0A814MEP1_9BILA</name>
<sequence length="539" mass="64686">MKFDQLPNEILIECFEYLNTFDIFYSFDQLNYRFNKLIRNILLKLNLSEENQKLFRELFYELTINSQLRNQIISLQISKTCNEFFSLFSLTDFSRLQLLTLIDLDHINNEEKHSIFLSLSNFYNGYPNDLKYETCEILSNLLLSEIQIKFSINHKIIFLTSLTIKRCYFNDVYQLFKYVPMLNYLYIERFNSVRDRRNEINHISVCAFYFKQFIVYYSEVDFEIFEFLLKQTPNLEILTIDNSFVVNMIDDKRWQNLIQSSLHHLKIFKFKFMVLIQENISLDQFQNDFWSKDHHWDVVCGVNSTDITFFTIPYRNNKFELDSETKISGNTLINKLKIFKYVTELFIDILNENFHDYYFENVKSLNIYKISDYWKKSRIDQKQKEKFFESLPVIVNLPNLKHLDIIRIGNIISSTDLLNILKKARKLSSLEIGKTSLISFLTNDELCQYLNKMIRILIINEYPHEKSMDFNQLNKFCQVFSNIEQLQCFNDHTSTFLYVINHMTKLKDLKIRLTNNHTQNSLMCLKTMALNLNINCTFL</sequence>
<dbReference type="Proteomes" id="UP000663860">
    <property type="component" value="Unassembled WGS sequence"/>
</dbReference>
<reference evidence="2" key="1">
    <citation type="submission" date="2021-02" db="EMBL/GenBank/DDBJ databases">
        <authorList>
            <person name="Nowell W R."/>
        </authorList>
    </citation>
    <scope>NUCLEOTIDE SEQUENCE</scope>
</reference>
<dbReference type="AlphaFoldDB" id="A0A814MEP1"/>
<protein>
    <recommendedName>
        <fullName evidence="1">F-box domain-containing protein</fullName>
    </recommendedName>
</protein>
<proteinExistence type="predicted"/>
<dbReference type="EMBL" id="CAJNOE010000237">
    <property type="protein sequence ID" value="CAF1078192.1"/>
    <property type="molecule type" value="Genomic_DNA"/>
</dbReference>
<dbReference type="PROSITE" id="PS50181">
    <property type="entry name" value="FBOX"/>
    <property type="match status" value="1"/>
</dbReference>
<dbReference type="InterPro" id="IPR001810">
    <property type="entry name" value="F-box_dom"/>
</dbReference>
<evidence type="ECO:0000259" key="1">
    <source>
        <dbReference type="PROSITE" id="PS50181"/>
    </source>
</evidence>